<sequence length="685" mass="78039">MGEGVLELRFGANVGDVPDERSLADMAETFRRTDSLNSADVGNANDCYENAADEQKISISESGNVVSSAKKVVNVGKDEKRSTDSITNGQVSEKLRRAIDIVVGYSRVSDETKERLKSAVTDEACQCYKLAVSYFRTYYNMVKKLLNRANLIKEHNGGIISTAEDRGIEINVKNERTEMSCITSNHESNAADDNQAKDERKTWKVRRLRKNYTQDISAIDKKRVDKCIHDCCGTSGRHSTKADAIRKAVGMVLHGGCTGVDAARATNLTPRTVMKHVYTVRDALNLPHYRKSKQQEARRKEKNEMKEESFLEKVTDNDREIVKVLIDEKFECVEAKDFSGTGLELESKIDKLLREFNCNGDVKKIREAVIRIFKEQKPEEPYKAIAGLPVTIITSYVRLLKAFLWAENMMKASYTTVTIPRRGRRRMFDNRERSIRSAEPVKHIKSPETDRIFSAKKKRKLTNSIPRGVFIGKIDVLTLHLENGAEDEEQLIKSVISYLIDHQYRRSETAQTNMQICLEHILLDGLSVPETLKIHDGPNESILEIYHKRCRDAYTALTVDFPTFVLELNLLSEGNKNKSRRKRSNIANVKVEEMKPIYAMDMGKVDVLKFDTVEKLFISIPEKAKALLHSYVMKLLNINFPLEKRLVSGLLQMIGEKIAKKYMLDDKLLEDCVAYFYEKHNSIVT</sequence>
<reference evidence="1 2" key="1">
    <citation type="submission" date="2018-08" db="EMBL/GenBank/DDBJ databases">
        <authorList>
            <person name="Laetsch R D."/>
            <person name="Stevens L."/>
            <person name="Kumar S."/>
            <person name="Blaxter L. M."/>
        </authorList>
    </citation>
    <scope>NUCLEOTIDE SEQUENCE [LARGE SCALE GENOMIC DNA]</scope>
</reference>
<dbReference type="OrthoDB" id="5806396at2759"/>
<evidence type="ECO:0000313" key="1">
    <source>
        <dbReference type="EMBL" id="VDK80748.1"/>
    </source>
</evidence>
<keyword evidence="2" id="KW-1185">Reference proteome</keyword>
<proteinExistence type="predicted"/>
<evidence type="ECO:0000313" key="2">
    <source>
        <dbReference type="Proteomes" id="UP000277928"/>
    </source>
</evidence>
<dbReference type="OMA" id="NMQICLE"/>
<name>A0A3P6UN95_LITSI</name>
<dbReference type="Proteomes" id="UP000277928">
    <property type="component" value="Unassembled WGS sequence"/>
</dbReference>
<gene>
    <name evidence="1" type="ORF">NLS_LOCUS5034</name>
</gene>
<dbReference type="EMBL" id="UYRX01000354">
    <property type="protein sequence ID" value="VDK80748.1"/>
    <property type="molecule type" value="Genomic_DNA"/>
</dbReference>
<dbReference type="STRING" id="42156.A0A3P6UN95"/>
<protein>
    <submittedName>
        <fullName evidence="1">Uncharacterized protein</fullName>
    </submittedName>
</protein>
<dbReference type="AlphaFoldDB" id="A0A3P6UN95"/>
<organism evidence="1 2">
    <name type="scientific">Litomosoides sigmodontis</name>
    <name type="common">Filarial nematode worm</name>
    <dbReference type="NCBI Taxonomy" id="42156"/>
    <lineage>
        <taxon>Eukaryota</taxon>
        <taxon>Metazoa</taxon>
        <taxon>Ecdysozoa</taxon>
        <taxon>Nematoda</taxon>
        <taxon>Chromadorea</taxon>
        <taxon>Rhabditida</taxon>
        <taxon>Spirurina</taxon>
        <taxon>Spiruromorpha</taxon>
        <taxon>Filarioidea</taxon>
        <taxon>Onchocercidae</taxon>
        <taxon>Litomosoides</taxon>
    </lineage>
</organism>
<accession>A0A3P6UN95</accession>